<reference evidence="2" key="1">
    <citation type="journal article" date="2020" name="Nature">
        <title>Giant virus diversity and host interactions through global metagenomics.</title>
        <authorList>
            <person name="Schulz F."/>
            <person name="Roux S."/>
            <person name="Paez-Espino D."/>
            <person name="Jungbluth S."/>
            <person name="Walsh D.A."/>
            <person name="Denef V.J."/>
            <person name="McMahon K.D."/>
            <person name="Konstantinidis K.T."/>
            <person name="Eloe-Fadrosh E.A."/>
            <person name="Kyrpides N.C."/>
            <person name="Woyke T."/>
        </authorList>
    </citation>
    <scope>NUCLEOTIDE SEQUENCE</scope>
    <source>
        <strain evidence="2">GVMAG-M-3300023184-191</strain>
    </source>
</reference>
<dbReference type="Pfam" id="PF02150">
    <property type="entry name" value="Zn_ribbon_RPB9"/>
    <property type="match status" value="1"/>
</dbReference>
<dbReference type="GO" id="GO:0006351">
    <property type="term" value="P:DNA-templated transcription"/>
    <property type="evidence" value="ECO:0007669"/>
    <property type="project" value="InterPro"/>
</dbReference>
<dbReference type="SUPFAM" id="SSF57783">
    <property type="entry name" value="Zinc beta-ribbon"/>
    <property type="match status" value="1"/>
</dbReference>
<protein>
    <recommendedName>
        <fullName evidence="1">DNA-directed RNA polymerase II subunit RPB9-like zinc ribbon domain-containing protein</fullName>
    </recommendedName>
</protein>
<accession>A0A6C0I6F3</accession>
<name>A0A6C0I6F3_9ZZZZ</name>
<evidence type="ECO:0000313" key="2">
    <source>
        <dbReference type="EMBL" id="QHT87936.1"/>
    </source>
</evidence>
<evidence type="ECO:0000259" key="1">
    <source>
        <dbReference type="Pfam" id="PF02150"/>
    </source>
</evidence>
<feature type="domain" description="DNA-directed RNA polymerase II subunit RPB9-like zinc ribbon" evidence="1">
    <location>
        <begin position="1"/>
        <end position="31"/>
    </location>
</feature>
<dbReference type="InterPro" id="IPR001529">
    <property type="entry name" value="Zn_ribbon_RPB9"/>
</dbReference>
<dbReference type="EMBL" id="MN740104">
    <property type="protein sequence ID" value="QHT87936.1"/>
    <property type="molecule type" value="Genomic_DNA"/>
</dbReference>
<organism evidence="2">
    <name type="scientific">viral metagenome</name>
    <dbReference type="NCBI Taxonomy" id="1070528"/>
    <lineage>
        <taxon>unclassified sequences</taxon>
        <taxon>metagenomes</taxon>
        <taxon>organismal metagenomes</taxon>
    </lineage>
</organism>
<proteinExistence type="predicted"/>
<dbReference type="Gene3D" id="2.20.25.10">
    <property type="match status" value="2"/>
</dbReference>
<dbReference type="AlphaFoldDB" id="A0A6C0I6F3"/>
<sequence>MHFCTDCGNMYYIRLTDTNGIVYYCRNCGHEDDAITIDNIVVSQTSLKTRSSHANIVNKYTKLDPTLPRISTIQCPNTECPCNRNHNPTQFADRATIVGSQEEEAGQAQAGQADADTVPREVIYLRYDDIQLKYIYLCAVCNTIWNTEHI</sequence>